<name>A0A940IFB7_9BACT</name>
<protein>
    <submittedName>
        <fullName evidence="4">Thioesterase family protein</fullName>
    </submittedName>
</protein>
<organism evidence="4 5">
    <name type="scientific">Candidatus Aphodosoma intestinipullorum</name>
    <dbReference type="NCBI Taxonomy" id="2840674"/>
    <lineage>
        <taxon>Bacteria</taxon>
        <taxon>Pseudomonadati</taxon>
        <taxon>Bacteroidota</taxon>
        <taxon>Bacteroidia</taxon>
        <taxon>Bacteroidales</taxon>
        <taxon>Candidatus Aphodosoma</taxon>
    </lineage>
</organism>
<dbReference type="CDD" id="cd03440">
    <property type="entry name" value="hot_dog"/>
    <property type="match status" value="1"/>
</dbReference>
<proteinExistence type="predicted"/>
<reference evidence="4" key="1">
    <citation type="submission" date="2020-10" db="EMBL/GenBank/DDBJ databases">
        <authorList>
            <person name="Gilroy R."/>
        </authorList>
    </citation>
    <scope>NUCLEOTIDE SEQUENCE</scope>
    <source>
        <strain evidence="4">3924</strain>
    </source>
</reference>
<evidence type="ECO:0000313" key="5">
    <source>
        <dbReference type="Proteomes" id="UP000712007"/>
    </source>
</evidence>
<accession>A0A940IFB7</accession>
<dbReference type="SUPFAM" id="SSF54637">
    <property type="entry name" value="Thioesterase/thiol ester dehydrase-isomerase"/>
    <property type="match status" value="1"/>
</dbReference>
<dbReference type="InterPro" id="IPR029069">
    <property type="entry name" value="HotDog_dom_sf"/>
</dbReference>
<gene>
    <name evidence="4" type="ORF">IAC51_07255</name>
</gene>
<feature type="active site" evidence="1">
    <location>
        <position position="65"/>
    </location>
</feature>
<evidence type="ECO:0000313" key="4">
    <source>
        <dbReference type="EMBL" id="MBO8440430.1"/>
    </source>
</evidence>
<sequence>MDNLTIKKTFTVTPHDTAENVGSGSLPVLATPIMVAWMENTAMAIAAQSLAPADTTVGISMSVQHIKASAVGETITCTARQTSADGRKLTFEITCTNADGDTVGTATHERFIVTAERFMAKLRK</sequence>
<feature type="active site" evidence="1">
    <location>
        <position position="39"/>
    </location>
</feature>
<dbReference type="PANTHER" id="PTHR36934">
    <property type="entry name" value="BLR0278 PROTEIN"/>
    <property type="match status" value="1"/>
</dbReference>
<dbReference type="PIRSF" id="PIRSF014972">
    <property type="entry name" value="FlK"/>
    <property type="match status" value="1"/>
</dbReference>
<evidence type="ECO:0000256" key="1">
    <source>
        <dbReference type="PIRSR" id="PIRSR014972-1"/>
    </source>
</evidence>
<feature type="binding site" evidence="2">
    <location>
        <position position="58"/>
    </location>
    <ligand>
        <name>CoA</name>
        <dbReference type="ChEBI" id="CHEBI:57287"/>
    </ligand>
</feature>
<feature type="binding site" evidence="2">
    <location>
        <position position="110"/>
    </location>
    <ligand>
        <name>substrate</name>
    </ligand>
</feature>
<dbReference type="AlphaFoldDB" id="A0A940IFB7"/>
<feature type="binding site" evidence="2">
    <location>
        <position position="58"/>
    </location>
    <ligand>
        <name>substrate</name>
    </ligand>
</feature>
<evidence type="ECO:0000259" key="3">
    <source>
        <dbReference type="Pfam" id="PF22636"/>
    </source>
</evidence>
<comment type="caution">
    <text evidence="4">The sequence shown here is derived from an EMBL/GenBank/DDBJ whole genome shotgun (WGS) entry which is preliminary data.</text>
</comment>
<dbReference type="EMBL" id="JADIMV010000127">
    <property type="protein sequence ID" value="MBO8440430.1"/>
    <property type="molecule type" value="Genomic_DNA"/>
</dbReference>
<dbReference type="InterPro" id="IPR025540">
    <property type="entry name" value="FlK"/>
</dbReference>
<feature type="domain" description="Fluoroacetyl-CoA-specific thioesterase-like" evidence="3">
    <location>
        <begin position="12"/>
        <end position="115"/>
    </location>
</feature>
<evidence type="ECO:0000256" key="2">
    <source>
        <dbReference type="PIRSR" id="PIRSR014972-2"/>
    </source>
</evidence>
<dbReference type="Proteomes" id="UP000712007">
    <property type="component" value="Unassembled WGS sequence"/>
</dbReference>
<dbReference type="Pfam" id="PF22636">
    <property type="entry name" value="FlK"/>
    <property type="match status" value="1"/>
</dbReference>
<feature type="active site" evidence="1">
    <location>
        <position position="31"/>
    </location>
</feature>
<reference evidence="4" key="2">
    <citation type="journal article" date="2021" name="PeerJ">
        <title>Extensive microbial diversity within the chicken gut microbiome revealed by metagenomics and culture.</title>
        <authorList>
            <person name="Gilroy R."/>
            <person name="Ravi A."/>
            <person name="Getino M."/>
            <person name="Pursley I."/>
            <person name="Horton D.L."/>
            <person name="Alikhan N.F."/>
            <person name="Baker D."/>
            <person name="Gharbi K."/>
            <person name="Hall N."/>
            <person name="Watson M."/>
            <person name="Adriaenssens E.M."/>
            <person name="Foster-Nyarko E."/>
            <person name="Jarju S."/>
            <person name="Secka A."/>
            <person name="Antonio M."/>
            <person name="Oren A."/>
            <person name="Chaudhuri R.R."/>
            <person name="La Ragione R."/>
            <person name="Hildebrand F."/>
            <person name="Pallen M.J."/>
        </authorList>
    </citation>
    <scope>NUCLEOTIDE SEQUENCE</scope>
    <source>
        <strain evidence="4">3924</strain>
    </source>
</reference>
<dbReference type="Gene3D" id="3.10.129.10">
    <property type="entry name" value="Hotdog Thioesterase"/>
    <property type="match status" value="1"/>
</dbReference>
<dbReference type="InterPro" id="IPR054485">
    <property type="entry name" value="FlK-like_dom"/>
</dbReference>
<dbReference type="PANTHER" id="PTHR36934:SF1">
    <property type="entry name" value="THIOESTERASE DOMAIN-CONTAINING PROTEIN"/>
    <property type="match status" value="1"/>
</dbReference>